<feature type="transmembrane region" description="Helical" evidence="10">
    <location>
        <begin position="455"/>
        <end position="476"/>
    </location>
</feature>
<keyword evidence="6" id="KW-1278">Translocase</keyword>
<dbReference type="OrthoDB" id="5210at2759"/>
<feature type="transmembrane region" description="Helical" evidence="10">
    <location>
        <begin position="130"/>
        <end position="153"/>
    </location>
</feature>
<dbReference type="NCBIfam" id="NF001953">
    <property type="entry name" value="PRK00733.2-1"/>
    <property type="match status" value="1"/>
</dbReference>
<dbReference type="GO" id="GO:0012505">
    <property type="term" value="C:endomembrane system"/>
    <property type="evidence" value="ECO:0007669"/>
    <property type="project" value="UniProtKB-SubCell"/>
</dbReference>
<dbReference type="Proteomes" id="UP000554482">
    <property type="component" value="Unassembled WGS sequence"/>
</dbReference>
<feature type="transmembrane region" description="Helical" evidence="10">
    <location>
        <begin position="678"/>
        <end position="701"/>
    </location>
</feature>
<evidence type="ECO:0000256" key="3">
    <source>
        <dbReference type="ARBA" id="ARBA00022448"/>
    </source>
</evidence>
<dbReference type="Pfam" id="PF03030">
    <property type="entry name" value="H_PPase"/>
    <property type="match status" value="1"/>
</dbReference>
<feature type="transmembrane region" description="Helical" evidence="10">
    <location>
        <begin position="542"/>
        <end position="560"/>
    </location>
</feature>
<keyword evidence="9 10" id="KW-0472">Membrane</keyword>
<keyword evidence="3" id="KW-0813">Transport</keyword>
<feature type="transmembrane region" description="Helical" evidence="10">
    <location>
        <begin position="572"/>
        <end position="594"/>
    </location>
</feature>
<evidence type="ECO:0000256" key="4">
    <source>
        <dbReference type="ARBA" id="ARBA00022692"/>
    </source>
</evidence>
<sequence>MRTLPSDNHQTIKFRSLSGIKELRGDPIQAHDCHTIPKRPGSGAELPQSGEYNPFPVARRVNSFHAVVMDDDLEDGNLGLRTRTFPSMRSKTYVPLVFRILMGINVRVLFVLLLLCFGAIFYIGASTSPIIVFVFSLCIASFLLSIYLTKWVLSKDEGPPEMSQISEAIRDGAEGFFRTQYGTISKMALVLSVVILCIYLFRSTTPQQEASGLGRTASAYITVASFLLGAICSGVAGYVGMWVSVRANVRVSSAARRSAREALQIAVRAGGFSALVVVGMAVMGVAILYSTFYVLLGVDTPGSMKVTDLPLLLVGYGFGASFVALFAQLGGGIYTKAADVGADLVGKIEQGIPEDDPRNPAVIADLVGDNVGDCAARGADLFESIAAEIISAMILGGTMARRCKIEDPSGFILFPLVVHSFDLVISSVGILSIRGTRDPGAKSPVEDPMAILQKGYSITIFLAIITFGASTRWLLYTEQAPSAWLNFALCGLVGIITAYAFVWITQYYTDYKHEPVRTLALSSSTGHGTNIIAGISLGLESTALPVLVISVSIISAFWLGRTSGLVDETGNPTGGLFGTAVATMGMLSTAAYVLTMDMFGPIADNAGGIVEMSQQPESVREVTDILDAVGNTTKATTKGFAIGSAALASFLLFSAYMDEVAAFAQVSFEQVDIAIPEVFVGGLLGSMLIFLFSAWACAAVGRTAQEVVNEVRRQFIERPGIMDYSEKPDYGRCVAIVASESLREMIKPGALAIFTPIVIGFLFKLLGRLTGHPLLGAKVVASMLMFATVSGILMALFLNTAGGAWDNAKKYIETGALGGKGSDCHKAAITGDTVGDPFKDTAGPSLHVLIKMLATITLVMAPIFL</sequence>
<gene>
    <name evidence="11" type="ORF">FRX31_004581</name>
</gene>
<dbReference type="NCBIfam" id="NF001960">
    <property type="entry name" value="PRK00733.3-5"/>
    <property type="match status" value="1"/>
</dbReference>
<feature type="transmembrane region" description="Helical" evidence="10">
    <location>
        <begin position="411"/>
        <end position="435"/>
    </location>
</feature>
<dbReference type="GO" id="GO:0016020">
    <property type="term" value="C:membrane"/>
    <property type="evidence" value="ECO:0007669"/>
    <property type="project" value="InterPro"/>
</dbReference>
<dbReference type="AlphaFoldDB" id="A0A7J6XBT1"/>
<keyword evidence="8" id="KW-0406">Ion transport</keyword>
<evidence type="ECO:0000313" key="12">
    <source>
        <dbReference type="Proteomes" id="UP000554482"/>
    </source>
</evidence>
<evidence type="ECO:0000256" key="6">
    <source>
        <dbReference type="ARBA" id="ARBA00022967"/>
    </source>
</evidence>
<keyword evidence="5" id="KW-0460">Magnesium</keyword>
<evidence type="ECO:0000256" key="9">
    <source>
        <dbReference type="ARBA" id="ARBA00023136"/>
    </source>
</evidence>
<evidence type="ECO:0000256" key="2">
    <source>
        <dbReference type="ARBA" id="ARBA00013242"/>
    </source>
</evidence>
<organism evidence="11 12">
    <name type="scientific">Thalictrum thalictroides</name>
    <name type="common">Rue-anemone</name>
    <name type="synonym">Anemone thalictroides</name>
    <dbReference type="NCBI Taxonomy" id="46969"/>
    <lineage>
        <taxon>Eukaryota</taxon>
        <taxon>Viridiplantae</taxon>
        <taxon>Streptophyta</taxon>
        <taxon>Embryophyta</taxon>
        <taxon>Tracheophyta</taxon>
        <taxon>Spermatophyta</taxon>
        <taxon>Magnoliopsida</taxon>
        <taxon>Ranunculales</taxon>
        <taxon>Ranunculaceae</taxon>
        <taxon>Thalictroideae</taxon>
        <taxon>Thalictrum</taxon>
    </lineage>
</organism>
<dbReference type="GO" id="GO:0004427">
    <property type="term" value="F:inorganic diphosphate phosphatase activity"/>
    <property type="evidence" value="ECO:0007669"/>
    <property type="project" value="InterPro"/>
</dbReference>
<evidence type="ECO:0000256" key="8">
    <source>
        <dbReference type="ARBA" id="ARBA00023065"/>
    </source>
</evidence>
<dbReference type="NCBIfam" id="TIGR01104">
    <property type="entry name" value="V_PPase"/>
    <property type="match status" value="1"/>
</dbReference>
<dbReference type="EMBL" id="JABWDY010003595">
    <property type="protein sequence ID" value="KAF5205832.1"/>
    <property type="molecule type" value="Genomic_DNA"/>
</dbReference>
<feature type="transmembrane region" description="Helical" evidence="10">
    <location>
        <begin position="265"/>
        <end position="289"/>
    </location>
</feature>
<protein>
    <recommendedName>
        <fullName evidence="2">H(+)-exporting diphosphatase</fullName>
        <ecNumber evidence="2">7.1.3.1</ecNumber>
    </recommendedName>
</protein>
<comment type="caution">
    <text evidence="11">The sequence shown here is derived from an EMBL/GenBank/DDBJ whole genome shotgun (WGS) entry which is preliminary data.</text>
</comment>
<feature type="transmembrane region" description="Helical" evidence="10">
    <location>
        <begin position="221"/>
        <end position="245"/>
    </location>
</feature>
<evidence type="ECO:0000313" key="11">
    <source>
        <dbReference type="EMBL" id="KAF5205832.1"/>
    </source>
</evidence>
<keyword evidence="12" id="KW-1185">Reference proteome</keyword>
<dbReference type="PANTHER" id="PTHR31998">
    <property type="entry name" value="K(+)-INSENSITIVE PYROPHOSPHATE-ENERGIZED PROTON PUMP"/>
    <property type="match status" value="1"/>
</dbReference>
<feature type="transmembrane region" description="Helical" evidence="10">
    <location>
        <begin position="96"/>
        <end position="124"/>
    </location>
</feature>
<feature type="transmembrane region" description="Helical" evidence="10">
    <location>
        <begin position="483"/>
        <end position="504"/>
    </location>
</feature>
<dbReference type="InterPro" id="IPR004131">
    <property type="entry name" value="PPase-energised_H-pump"/>
</dbReference>
<dbReference type="EC" id="7.1.3.1" evidence="2"/>
<comment type="subcellular location">
    <subcellularLocation>
        <location evidence="1">Endomembrane system</location>
        <topology evidence="1">Multi-pass membrane protein</topology>
    </subcellularLocation>
</comment>
<reference evidence="11 12" key="1">
    <citation type="submission" date="2020-06" db="EMBL/GenBank/DDBJ databases">
        <title>Transcriptomic and genomic resources for Thalictrum thalictroides and T. hernandezii: Facilitating candidate gene discovery in an emerging model plant lineage.</title>
        <authorList>
            <person name="Arias T."/>
            <person name="Riano-Pachon D.M."/>
            <person name="Di Stilio V.S."/>
        </authorList>
    </citation>
    <scope>NUCLEOTIDE SEQUENCE [LARGE SCALE GENOMIC DNA]</scope>
    <source>
        <strain evidence="12">cv. WT478/WT964</strain>
        <tissue evidence="11">Leaves</tissue>
    </source>
</reference>
<dbReference type="PIRSF" id="PIRSF001265">
    <property type="entry name" value="H+-PPase"/>
    <property type="match status" value="1"/>
</dbReference>
<keyword evidence="4 10" id="KW-0812">Transmembrane</keyword>
<name>A0A7J6XBT1_THATH</name>
<evidence type="ECO:0000256" key="7">
    <source>
        <dbReference type="ARBA" id="ARBA00022989"/>
    </source>
</evidence>
<feature type="transmembrane region" description="Helical" evidence="10">
    <location>
        <begin position="779"/>
        <end position="798"/>
    </location>
</feature>
<feature type="transmembrane region" description="Helical" evidence="10">
    <location>
        <begin position="309"/>
        <end position="327"/>
    </location>
</feature>
<dbReference type="HAMAP" id="MF_01129">
    <property type="entry name" value="PPase_energized_pump"/>
    <property type="match status" value="1"/>
</dbReference>
<feature type="transmembrane region" description="Helical" evidence="10">
    <location>
        <begin position="749"/>
        <end position="767"/>
    </location>
</feature>
<keyword evidence="7 10" id="KW-1133">Transmembrane helix</keyword>
<feature type="transmembrane region" description="Helical" evidence="10">
    <location>
        <begin position="184"/>
        <end position="201"/>
    </location>
</feature>
<evidence type="ECO:0000256" key="10">
    <source>
        <dbReference type="SAM" id="Phobius"/>
    </source>
</evidence>
<evidence type="ECO:0000256" key="1">
    <source>
        <dbReference type="ARBA" id="ARBA00004127"/>
    </source>
</evidence>
<accession>A0A7J6XBT1</accession>
<proteinExistence type="inferred from homology"/>
<dbReference type="GO" id="GO:0009678">
    <property type="term" value="F:diphosphate hydrolysis-driven proton transmembrane transporter activity"/>
    <property type="evidence" value="ECO:0007669"/>
    <property type="project" value="UniProtKB-EC"/>
</dbReference>
<evidence type="ECO:0000256" key="5">
    <source>
        <dbReference type="ARBA" id="ARBA00022842"/>
    </source>
</evidence>